<gene>
    <name evidence="2" type="ORF">PRZ48_004467</name>
</gene>
<reference evidence="2 3" key="1">
    <citation type="journal article" date="2023" name="G3 (Bethesda)">
        <title>A chromosome-level genome assembly of Zasmidium syzygii isolated from banana leaves.</title>
        <authorList>
            <person name="van Westerhoven A.C."/>
            <person name="Mehrabi R."/>
            <person name="Talebi R."/>
            <person name="Steentjes M.B.F."/>
            <person name="Corcolon B."/>
            <person name="Chong P.A."/>
            <person name="Kema G.H.J."/>
            <person name="Seidl M.F."/>
        </authorList>
    </citation>
    <scope>NUCLEOTIDE SEQUENCE [LARGE SCALE GENOMIC DNA]</scope>
    <source>
        <strain evidence="2 3">P124</strain>
    </source>
</reference>
<protein>
    <submittedName>
        <fullName evidence="2">Uncharacterized protein</fullName>
    </submittedName>
</protein>
<evidence type="ECO:0000256" key="1">
    <source>
        <dbReference type="SAM" id="MobiDB-lite"/>
    </source>
</evidence>
<organism evidence="2 3">
    <name type="scientific">Zasmidium cellare</name>
    <name type="common">Wine cellar mold</name>
    <name type="synonym">Racodium cellare</name>
    <dbReference type="NCBI Taxonomy" id="395010"/>
    <lineage>
        <taxon>Eukaryota</taxon>
        <taxon>Fungi</taxon>
        <taxon>Dikarya</taxon>
        <taxon>Ascomycota</taxon>
        <taxon>Pezizomycotina</taxon>
        <taxon>Dothideomycetes</taxon>
        <taxon>Dothideomycetidae</taxon>
        <taxon>Mycosphaerellales</taxon>
        <taxon>Mycosphaerellaceae</taxon>
        <taxon>Zasmidium</taxon>
    </lineage>
</organism>
<dbReference type="EMBL" id="JAXOVC010000003">
    <property type="protein sequence ID" value="KAK4503552.1"/>
    <property type="molecule type" value="Genomic_DNA"/>
</dbReference>
<evidence type="ECO:0000313" key="2">
    <source>
        <dbReference type="EMBL" id="KAK4503552.1"/>
    </source>
</evidence>
<feature type="region of interest" description="Disordered" evidence="1">
    <location>
        <begin position="42"/>
        <end position="67"/>
    </location>
</feature>
<accession>A0ABR0EPK6</accession>
<sequence>MVYIANGARTTATSLFAERDARIARFRAKRAQDHEAVASIVEESRSLSKEKGEEEKKAAPEGLSLVEETEEEVKSRSLVEMMKVAVEEHSLEQREKTSWKSARSLEQIYEKAREDGIVWPEEIPKELGPELRPPQLQNAKQIEVLGVTFCGAVWRLANVRLGHVLESGMVGCKGLDDYKDEGKLSLEWAERRKAYQKRRNSLVVEAGDLDDRD</sequence>
<proteinExistence type="predicted"/>
<evidence type="ECO:0000313" key="3">
    <source>
        <dbReference type="Proteomes" id="UP001305779"/>
    </source>
</evidence>
<comment type="caution">
    <text evidence="2">The sequence shown here is derived from an EMBL/GenBank/DDBJ whole genome shotgun (WGS) entry which is preliminary data.</text>
</comment>
<keyword evidence="3" id="KW-1185">Reference proteome</keyword>
<dbReference type="Proteomes" id="UP001305779">
    <property type="component" value="Unassembled WGS sequence"/>
</dbReference>
<feature type="compositionally biased region" description="Basic and acidic residues" evidence="1">
    <location>
        <begin position="42"/>
        <end position="59"/>
    </location>
</feature>
<name>A0ABR0EPK6_ZASCE</name>